<keyword evidence="3 5" id="KW-1133">Transmembrane helix</keyword>
<feature type="transmembrane region" description="Helical" evidence="5">
    <location>
        <begin position="43"/>
        <end position="66"/>
    </location>
</feature>
<evidence type="ECO:0000256" key="2">
    <source>
        <dbReference type="ARBA" id="ARBA00022692"/>
    </source>
</evidence>
<dbReference type="PRINTS" id="PR00237">
    <property type="entry name" value="GPCRRHODOPSN"/>
</dbReference>
<feature type="transmembrane region" description="Helical" evidence="5">
    <location>
        <begin position="176"/>
        <end position="197"/>
    </location>
</feature>
<reference evidence="7" key="1">
    <citation type="submission" date="2023-06" db="EMBL/GenBank/DDBJ databases">
        <title>Genomic analysis of the entomopathogenic nematode Steinernema hermaphroditum.</title>
        <authorList>
            <person name="Schwarz E.M."/>
            <person name="Heppert J.K."/>
            <person name="Baniya A."/>
            <person name="Schwartz H.T."/>
            <person name="Tan C.-H."/>
            <person name="Antoshechkin I."/>
            <person name="Sternberg P.W."/>
            <person name="Goodrich-Blair H."/>
            <person name="Dillman A.R."/>
        </authorList>
    </citation>
    <scope>NUCLEOTIDE SEQUENCE</scope>
    <source>
        <strain evidence="7">PS9179</strain>
        <tissue evidence="7">Whole animal</tissue>
    </source>
</reference>
<dbReference type="PANTHER" id="PTHR23017">
    <property type="entry name" value="SERPENTINE RECEPTOR, CLASS X"/>
    <property type="match status" value="1"/>
</dbReference>
<dbReference type="InterPro" id="IPR019430">
    <property type="entry name" value="7TM_GPCR_serpentine_rcpt_Srx"/>
</dbReference>
<dbReference type="PROSITE" id="PS50262">
    <property type="entry name" value="G_PROTEIN_RECEP_F1_2"/>
    <property type="match status" value="1"/>
</dbReference>
<protein>
    <recommendedName>
        <fullName evidence="6">G-protein coupled receptors family 1 profile domain-containing protein</fullName>
    </recommendedName>
</protein>
<dbReference type="GO" id="GO:0016020">
    <property type="term" value="C:membrane"/>
    <property type="evidence" value="ECO:0007669"/>
    <property type="project" value="UniProtKB-SubCell"/>
</dbReference>
<dbReference type="AlphaFoldDB" id="A0AA39I091"/>
<dbReference type="Pfam" id="PF10328">
    <property type="entry name" value="7TM_GPCR_Srx"/>
    <property type="match status" value="1"/>
</dbReference>
<name>A0AA39I091_9BILA</name>
<evidence type="ECO:0000256" key="5">
    <source>
        <dbReference type="SAM" id="Phobius"/>
    </source>
</evidence>
<feature type="transmembrane region" description="Helical" evidence="5">
    <location>
        <begin position="124"/>
        <end position="145"/>
    </location>
</feature>
<feature type="transmembrane region" description="Helical" evidence="5">
    <location>
        <begin position="246"/>
        <end position="271"/>
    </location>
</feature>
<dbReference type="EMBL" id="JAUCMV010000003">
    <property type="protein sequence ID" value="KAK0414193.1"/>
    <property type="molecule type" value="Genomic_DNA"/>
</dbReference>
<comment type="subcellular location">
    <subcellularLocation>
        <location evidence="1">Membrane</location>
    </subcellularLocation>
</comment>
<keyword evidence="8" id="KW-1185">Reference proteome</keyword>
<evidence type="ECO:0000256" key="3">
    <source>
        <dbReference type="ARBA" id="ARBA00022989"/>
    </source>
</evidence>
<dbReference type="CDD" id="cd00637">
    <property type="entry name" value="7tm_classA_rhodopsin-like"/>
    <property type="match status" value="1"/>
</dbReference>
<feature type="transmembrane region" description="Helical" evidence="5">
    <location>
        <begin position="86"/>
        <end position="112"/>
    </location>
</feature>
<feature type="transmembrane region" description="Helical" evidence="5">
    <location>
        <begin position="12"/>
        <end position="31"/>
    </location>
</feature>
<feature type="transmembrane region" description="Helical" evidence="5">
    <location>
        <begin position="218"/>
        <end position="240"/>
    </location>
</feature>
<evidence type="ECO:0000313" key="7">
    <source>
        <dbReference type="EMBL" id="KAK0414193.1"/>
    </source>
</evidence>
<dbReference type="InterPro" id="IPR017452">
    <property type="entry name" value="GPCR_Rhodpsn_7TM"/>
</dbReference>
<accession>A0AA39I091</accession>
<keyword evidence="2 5" id="KW-0812">Transmembrane</keyword>
<feature type="domain" description="G-protein coupled receptors family 1 profile" evidence="6">
    <location>
        <begin position="25"/>
        <end position="268"/>
    </location>
</feature>
<dbReference type="Gene3D" id="1.20.1070.10">
    <property type="entry name" value="Rhodopsin 7-helix transmembrane proteins"/>
    <property type="match status" value="1"/>
</dbReference>
<gene>
    <name evidence="7" type="ORF">QR680_007195</name>
</gene>
<organism evidence="7 8">
    <name type="scientific">Steinernema hermaphroditum</name>
    <dbReference type="NCBI Taxonomy" id="289476"/>
    <lineage>
        <taxon>Eukaryota</taxon>
        <taxon>Metazoa</taxon>
        <taxon>Ecdysozoa</taxon>
        <taxon>Nematoda</taxon>
        <taxon>Chromadorea</taxon>
        <taxon>Rhabditida</taxon>
        <taxon>Tylenchina</taxon>
        <taxon>Panagrolaimomorpha</taxon>
        <taxon>Strongyloidoidea</taxon>
        <taxon>Steinernematidae</taxon>
        <taxon>Steinernema</taxon>
    </lineage>
</organism>
<dbReference type="SUPFAM" id="SSF81321">
    <property type="entry name" value="Family A G protein-coupled receptor-like"/>
    <property type="match status" value="1"/>
</dbReference>
<evidence type="ECO:0000256" key="1">
    <source>
        <dbReference type="ARBA" id="ARBA00004370"/>
    </source>
</evidence>
<dbReference type="PANTHER" id="PTHR23017:SF3">
    <property type="entry name" value="G-PROTEIN COUPLED RECEPTORS FAMILY 1 PROFILE DOMAIN-CONTAINING PROTEIN"/>
    <property type="match status" value="1"/>
</dbReference>
<evidence type="ECO:0000259" key="6">
    <source>
        <dbReference type="PROSITE" id="PS50262"/>
    </source>
</evidence>
<dbReference type="GO" id="GO:0004930">
    <property type="term" value="F:G protein-coupled receptor activity"/>
    <property type="evidence" value="ECO:0007669"/>
    <property type="project" value="InterPro"/>
</dbReference>
<dbReference type="Proteomes" id="UP001175271">
    <property type="component" value="Unassembled WGS sequence"/>
</dbReference>
<comment type="caution">
    <text evidence="7">The sequence shown here is derived from an EMBL/GenBank/DDBJ whole genome shotgun (WGS) entry which is preliminary data.</text>
</comment>
<keyword evidence="4 5" id="KW-0472">Membrane</keyword>
<sequence length="289" mass="32335">MAFTQSDYGTIASIFFLGGSLGLALNILVLYNMLKLPNFKCAFGYISLSHSISALGNNMVFAFALAPMTLIDVLLHSSTVGSRAGLLIYMLWQSGMFSHVLMAVNRFVSVYFPRSDHFVMTKRFACIAIGVVWVASAATSLIQLIPGCENFLVLDTFHFTFNNNVCGALLGLYADFMVSITCIVIVVVLDFFTFLKIRKNRVRIDGSEPVVSKENIQFFYQSAVQGLVVFFEIFTYFYVSPNISNIWIRLSLSTCLLMAVNVVDPVIIIYFSDDIQENLKHAISRYEIS</sequence>
<proteinExistence type="predicted"/>
<evidence type="ECO:0000256" key="4">
    <source>
        <dbReference type="ARBA" id="ARBA00023136"/>
    </source>
</evidence>
<dbReference type="InterPro" id="IPR000276">
    <property type="entry name" value="GPCR_Rhodpsn"/>
</dbReference>
<evidence type="ECO:0000313" key="8">
    <source>
        <dbReference type="Proteomes" id="UP001175271"/>
    </source>
</evidence>